<dbReference type="InterPro" id="IPR008567">
    <property type="entry name" value="BKACE"/>
</dbReference>
<comment type="caution">
    <text evidence="1">The sequence shown here is derived from an EMBL/GenBank/DDBJ whole genome shotgun (WGS) entry which is preliminary data.</text>
</comment>
<accession>A0ABP9J5C0</accession>
<name>A0ABP9J5C0_9MICO</name>
<evidence type="ECO:0000313" key="1">
    <source>
        <dbReference type="EMBL" id="GAA5021151.1"/>
    </source>
</evidence>
<gene>
    <name evidence="1" type="ORF">GCM10023258_10280</name>
</gene>
<dbReference type="Gene3D" id="3.20.20.70">
    <property type="entry name" value="Aldolase class I"/>
    <property type="match status" value="1"/>
</dbReference>
<dbReference type="PANTHER" id="PTHR37418:SF1">
    <property type="entry name" value="3-KETO-5-AMINOHEXANOATE CLEAVAGE PROTEIN"/>
    <property type="match status" value="1"/>
</dbReference>
<dbReference type="RefSeq" id="WP_345506379.1">
    <property type="nucleotide sequence ID" value="NZ_BAABIW010000009.1"/>
</dbReference>
<dbReference type="PANTHER" id="PTHR37418">
    <property type="entry name" value="3-KETO-5-AMINOHEXANOATE CLEAVAGE ENZYME-RELATED"/>
    <property type="match status" value="1"/>
</dbReference>
<protein>
    <submittedName>
        <fullName evidence="1">3-keto-5-aminohexanoate cleavage protein</fullName>
    </submittedName>
</protein>
<sequence length="239" mass="24642">MLKACLNGSRSRDEHAAVPVTPEEVGAAAAAARAAGAWMVHVHPRDETGRESLAVQHVLDTVAAIRAAAPGLRVSVSTRDGIVDGAATKARLVAEWPGPDDGGPDCASVNWHEDGAVIVAEALRHNGIGVEAGVWTPDAARDVAASGWLAHVERVLVELLPGASPGADGPSAAAAVLDALEGVRGPFVVHGEDAWAWPVLRWAAERGHDLRIGLEDTLLTPDGRPAADNAELVTAALRG</sequence>
<proteinExistence type="predicted"/>
<reference evidence="2" key="1">
    <citation type="journal article" date="2019" name="Int. J. Syst. Evol. Microbiol.">
        <title>The Global Catalogue of Microorganisms (GCM) 10K type strain sequencing project: providing services to taxonomists for standard genome sequencing and annotation.</title>
        <authorList>
            <consortium name="The Broad Institute Genomics Platform"/>
            <consortium name="The Broad Institute Genome Sequencing Center for Infectious Disease"/>
            <person name="Wu L."/>
            <person name="Ma J."/>
        </authorList>
    </citation>
    <scope>NUCLEOTIDE SEQUENCE [LARGE SCALE GENOMIC DNA]</scope>
    <source>
        <strain evidence="2">JCM 17687</strain>
    </source>
</reference>
<keyword evidence="2" id="KW-1185">Reference proteome</keyword>
<organism evidence="1 2">
    <name type="scientific">Terrabacter aeriphilus</name>
    <dbReference type="NCBI Taxonomy" id="515662"/>
    <lineage>
        <taxon>Bacteria</taxon>
        <taxon>Bacillati</taxon>
        <taxon>Actinomycetota</taxon>
        <taxon>Actinomycetes</taxon>
        <taxon>Micrococcales</taxon>
        <taxon>Intrasporangiaceae</taxon>
        <taxon>Terrabacter</taxon>
    </lineage>
</organism>
<dbReference type="Pfam" id="PF05853">
    <property type="entry name" value="BKACE"/>
    <property type="match status" value="1"/>
</dbReference>
<dbReference type="EMBL" id="BAABIW010000009">
    <property type="protein sequence ID" value="GAA5021151.1"/>
    <property type="molecule type" value="Genomic_DNA"/>
</dbReference>
<dbReference type="Proteomes" id="UP001500427">
    <property type="component" value="Unassembled WGS sequence"/>
</dbReference>
<dbReference type="InterPro" id="IPR013785">
    <property type="entry name" value="Aldolase_TIM"/>
</dbReference>
<evidence type="ECO:0000313" key="2">
    <source>
        <dbReference type="Proteomes" id="UP001500427"/>
    </source>
</evidence>